<evidence type="ECO:0000313" key="6">
    <source>
        <dbReference type="Proteomes" id="UP000178565"/>
    </source>
</evidence>
<sequence length="89" mass="10366">MTHIVKRKGHKQEFDERKLYASVYAACLSAHVDKEEVEATANLVCREIKKWMSDREEITSDEIFRQAAEELMALNKDAAFMYTTHRDVS</sequence>
<name>A0A1F5KNG7_9BACT</name>
<feature type="domain" description="ATP-cone" evidence="4">
    <location>
        <begin position="2"/>
        <end position="89"/>
    </location>
</feature>
<reference evidence="5 6" key="1">
    <citation type="journal article" date="2016" name="Nat. Commun.">
        <title>Thousands of microbial genomes shed light on interconnected biogeochemical processes in an aquifer system.</title>
        <authorList>
            <person name="Anantharaman K."/>
            <person name="Brown C.T."/>
            <person name="Hug L.A."/>
            <person name="Sharon I."/>
            <person name="Castelle C.J."/>
            <person name="Probst A.J."/>
            <person name="Thomas B.C."/>
            <person name="Singh A."/>
            <person name="Wilkins M.J."/>
            <person name="Karaoz U."/>
            <person name="Brodie E.L."/>
            <person name="Williams K.H."/>
            <person name="Hubbard S.S."/>
            <person name="Banfield J.F."/>
        </authorList>
    </citation>
    <scope>NUCLEOTIDE SEQUENCE [LARGE SCALE GENOMIC DNA]</scope>
</reference>
<evidence type="ECO:0000256" key="3">
    <source>
        <dbReference type="PROSITE-ProRule" id="PRU00492"/>
    </source>
</evidence>
<gene>
    <name evidence="5" type="ORF">A3B45_04310</name>
</gene>
<dbReference type="AlphaFoldDB" id="A0A1F5KNG7"/>
<dbReference type="STRING" id="1797785.A3B45_04310"/>
<comment type="caution">
    <text evidence="5">The sequence shown here is derived from an EMBL/GenBank/DDBJ whole genome shotgun (WGS) entry which is preliminary data.</text>
</comment>
<keyword evidence="1 3" id="KW-0547">Nucleotide-binding</keyword>
<protein>
    <recommendedName>
        <fullName evidence="4">ATP-cone domain-containing protein</fullName>
    </recommendedName>
</protein>
<accession>A0A1F5KNG7</accession>
<dbReference type="Proteomes" id="UP000178565">
    <property type="component" value="Unassembled WGS sequence"/>
</dbReference>
<proteinExistence type="predicted"/>
<evidence type="ECO:0000259" key="4">
    <source>
        <dbReference type="PROSITE" id="PS51161"/>
    </source>
</evidence>
<organism evidence="5 6">
    <name type="scientific">Candidatus Daviesbacteria bacterium RIFCSPLOWO2_01_FULL_39_12</name>
    <dbReference type="NCBI Taxonomy" id="1797785"/>
    <lineage>
        <taxon>Bacteria</taxon>
        <taxon>Candidatus Daviesiibacteriota</taxon>
    </lineage>
</organism>
<evidence type="ECO:0000313" key="5">
    <source>
        <dbReference type="EMBL" id="OGE42400.1"/>
    </source>
</evidence>
<keyword evidence="2 3" id="KW-0067">ATP-binding</keyword>
<dbReference type="EMBL" id="MFDM01000026">
    <property type="protein sequence ID" value="OGE42400.1"/>
    <property type="molecule type" value="Genomic_DNA"/>
</dbReference>
<dbReference type="Pfam" id="PF03477">
    <property type="entry name" value="ATP-cone"/>
    <property type="match status" value="1"/>
</dbReference>
<evidence type="ECO:0000256" key="1">
    <source>
        <dbReference type="ARBA" id="ARBA00022741"/>
    </source>
</evidence>
<dbReference type="GO" id="GO:0005524">
    <property type="term" value="F:ATP binding"/>
    <property type="evidence" value="ECO:0007669"/>
    <property type="project" value="UniProtKB-UniRule"/>
</dbReference>
<dbReference type="InterPro" id="IPR005144">
    <property type="entry name" value="ATP-cone_dom"/>
</dbReference>
<dbReference type="PROSITE" id="PS51161">
    <property type="entry name" value="ATP_CONE"/>
    <property type="match status" value="1"/>
</dbReference>
<evidence type="ECO:0000256" key="2">
    <source>
        <dbReference type="ARBA" id="ARBA00022840"/>
    </source>
</evidence>